<comment type="similarity">
    <text evidence="2">Belongs to the EfeM/EfeO family.</text>
</comment>
<dbReference type="NCBIfam" id="NF041757">
    <property type="entry name" value="EfeO"/>
    <property type="match status" value="1"/>
</dbReference>
<protein>
    <submittedName>
        <fullName evidence="7">EfeM/EfeO family lipoprotein</fullName>
    </submittedName>
</protein>
<dbReference type="EMBL" id="CP082781">
    <property type="protein sequence ID" value="UGS27903.1"/>
    <property type="molecule type" value="Genomic_DNA"/>
</dbReference>
<feature type="domain" description="Imelysin-like" evidence="5">
    <location>
        <begin position="149"/>
        <end position="408"/>
    </location>
</feature>
<evidence type="ECO:0000313" key="8">
    <source>
        <dbReference type="Proteomes" id="UP001199642"/>
    </source>
</evidence>
<reference evidence="7 8" key="1">
    <citation type="submission" date="2023-01" db="EMBL/GenBank/DDBJ databases">
        <title>Characterization of estradiol degrading bacteria Microbacterium sp. MZT7 and reveal degrading genes through genome analysis.</title>
        <authorList>
            <person name="Hao P."/>
            <person name="Gao Y."/>
        </authorList>
    </citation>
    <scope>NUCLEOTIDE SEQUENCE [LARGE SCALE GENOMIC DNA]</scope>
    <source>
        <strain evidence="7 8">MZT7</strain>
    </source>
</reference>
<keyword evidence="8" id="KW-1185">Reference proteome</keyword>
<evidence type="ECO:0000256" key="4">
    <source>
        <dbReference type="SAM" id="SignalP"/>
    </source>
</evidence>
<evidence type="ECO:0000313" key="7">
    <source>
        <dbReference type="EMBL" id="UGS27903.1"/>
    </source>
</evidence>
<comment type="subcellular location">
    <subcellularLocation>
        <location evidence="1">Periplasm</location>
    </subcellularLocation>
</comment>
<evidence type="ECO:0000256" key="3">
    <source>
        <dbReference type="ARBA" id="ARBA00022729"/>
    </source>
</evidence>
<name>A0ABY3RV02_9MICO</name>
<dbReference type="InterPro" id="IPR034981">
    <property type="entry name" value="Imelysin-like_EfeO/Algp7"/>
</dbReference>
<feature type="signal peptide" evidence="4">
    <location>
        <begin position="1"/>
        <end position="32"/>
    </location>
</feature>
<feature type="chain" id="PRO_5045621441" evidence="4">
    <location>
        <begin position="33"/>
        <end position="414"/>
    </location>
</feature>
<evidence type="ECO:0000259" key="6">
    <source>
        <dbReference type="Pfam" id="PF13473"/>
    </source>
</evidence>
<evidence type="ECO:0000256" key="1">
    <source>
        <dbReference type="ARBA" id="ARBA00004418"/>
    </source>
</evidence>
<sequence length="414" mass="43698">MTTSRLLPRRALALGGAAAILGLVLTGCVAKADATAADRLEVTSTADACTVSASTAKSGTLAFEVTNEGEQVTEFYLLAEDGLRIVGEVENIAPGASRSLTVVAQPGDYVTVCKPGMIGDGVGRAGFSVTGEAVALTGEDAEQKQQAVDLYAAFVKDQVGRLVPAVESFVTAYQSGDDDAARAQFPQVRAFYERIEPVAEALGDLDPRIDYREVDAVAEGLEWTGFHRIEKDLWVPAPGALNADGETPADKDWTPSTTTQRGEFGDLLLADVQELYDYVHSDEFTEALDAQGIAGISNGAIALLDEVATGKISGEEDWWSGTDLYDFAANVEGSKMAFSLVQDFAAAQGEDGTALVKDIQAGYADLEASLAAHGSLTDGFPAYSTLTDDDKREFTDLLNALAEPLSKLTTTVLD</sequence>
<dbReference type="Gene3D" id="2.60.40.420">
    <property type="entry name" value="Cupredoxins - blue copper proteins"/>
    <property type="match status" value="1"/>
</dbReference>
<dbReference type="CDD" id="cd14656">
    <property type="entry name" value="Imelysin-like_EfeO"/>
    <property type="match status" value="1"/>
</dbReference>
<dbReference type="PANTHER" id="PTHR39192:SF1">
    <property type="entry name" value="IRON UPTAKE SYSTEM COMPONENT EFEO"/>
    <property type="match status" value="1"/>
</dbReference>
<dbReference type="InterPro" id="IPR018976">
    <property type="entry name" value="Imelysin-like"/>
</dbReference>
<dbReference type="RefSeq" id="WP_231821152.1">
    <property type="nucleotide sequence ID" value="NZ_CP082781.1"/>
</dbReference>
<accession>A0ABY3RV02</accession>
<dbReference type="InterPro" id="IPR038352">
    <property type="entry name" value="Imelysin_sf"/>
</dbReference>
<proteinExistence type="inferred from homology"/>
<dbReference type="Proteomes" id="UP001199642">
    <property type="component" value="Chromosome"/>
</dbReference>
<keyword evidence="7" id="KW-0449">Lipoprotein</keyword>
<dbReference type="InterPro" id="IPR050894">
    <property type="entry name" value="EfeM/EfeO_iron_uptake"/>
</dbReference>
<dbReference type="Pfam" id="PF13473">
    <property type="entry name" value="Cupredoxin_1"/>
    <property type="match status" value="1"/>
</dbReference>
<keyword evidence="3 4" id="KW-0732">Signal</keyword>
<dbReference type="Pfam" id="PF09375">
    <property type="entry name" value="Peptidase_M75"/>
    <property type="match status" value="1"/>
</dbReference>
<evidence type="ECO:0000256" key="2">
    <source>
        <dbReference type="ARBA" id="ARBA00005989"/>
    </source>
</evidence>
<feature type="domain" description="EfeO-type cupredoxin-like" evidence="6">
    <location>
        <begin position="20"/>
        <end position="117"/>
    </location>
</feature>
<dbReference type="PANTHER" id="PTHR39192">
    <property type="entry name" value="IRON UPTAKE SYSTEM COMPONENT EFEO"/>
    <property type="match status" value="1"/>
</dbReference>
<gene>
    <name evidence="7" type="ORF">K8F61_07000</name>
</gene>
<dbReference type="PROSITE" id="PS51257">
    <property type="entry name" value="PROKAR_LIPOPROTEIN"/>
    <property type="match status" value="1"/>
</dbReference>
<dbReference type="Gene3D" id="1.20.1420.20">
    <property type="entry name" value="M75 peptidase, HXXE motif"/>
    <property type="match status" value="1"/>
</dbReference>
<organism evidence="7 8">
    <name type="scientific">Microbacterium resistens</name>
    <dbReference type="NCBI Taxonomy" id="156977"/>
    <lineage>
        <taxon>Bacteria</taxon>
        <taxon>Bacillati</taxon>
        <taxon>Actinomycetota</taxon>
        <taxon>Actinomycetes</taxon>
        <taxon>Micrococcales</taxon>
        <taxon>Microbacteriaceae</taxon>
        <taxon>Microbacterium</taxon>
    </lineage>
</organism>
<dbReference type="InterPro" id="IPR053377">
    <property type="entry name" value="Iron_uptake_EfeM/EfeO"/>
</dbReference>
<dbReference type="InterPro" id="IPR008972">
    <property type="entry name" value="Cupredoxin"/>
</dbReference>
<dbReference type="InterPro" id="IPR028096">
    <property type="entry name" value="EfeO_Cupredoxin"/>
</dbReference>
<evidence type="ECO:0000259" key="5">
    <source>
        <dbReference type="Pfam" id="PF09375"/>
    </source>
</evidence>